<dbReference type="Proteomes" id="UP000199013">
    <property type="component" value="Unassembled WGS sequence"/>
</dbReference>
<dbReference type="EMBL" id="FLUV01000841">
    <property type="protein sequence ID" value="SBW21394.1"/>
    <property type="molecule type" value="Genomic_DNA"/>
</dbReference>
<gene>
    <name evidence="1" type="ORF">FDG2_1994</name>
</gene>
<sequence>MDRWHQVRRYISLREGSMIALLLALQRPSDLGLRLREKIMIAQPLALQRGERSGL</sequence>
<reference evidence="2" key="1">
    <citation type="submission" date="2016-02" db="EMBL/GenBank/DDBJ databases">
        <authorList>
            <person name="Wibberg D."/>
        </authorList>
    </citation>
    <scope>NUCLEOTIDE SEQUENCE [LARGE SCALE GENOMIC DNA]</scope>
</reference>
<accession>A0A1C3NWQ3</accession>
<name>A0A1C3NWQ3_9ACTN</name>
<protein>
    <submittedName>
        <fullName evidence="1">Uncharacterized protein</fullName>
    </submittedName>
</protein>
<dbReference type="AlphaFoldDB" id="A0A1C3NWQ3"/>
<proteinExistence type="predicted"/>
<evidence type="ECO:0000313" key="1">
    <source>
        <dbReference type="EMBL" id="SBW21394.1"/>
    </source>
</evidence>
<organism evidence="1 2">
    <name type="scientific">Candidatus Protofrankia californiensis</name>
    <dbReference type="NCBI Taxonomy" id="1839754"/>
    <lineage>
        <taxon>Bacteria</taxon>
        <taxon>Bacillati</taxon>
        <taxon>Actinomycetota</taxon>
        <taxon>Actinomycetes</taxon>
        <taxon>Frankiales</taxon>
        <taxon>Frankiaceae</taxon>
        <taxon>Protofrankia</taxon>
    </lineage>
</organism>
<evidence type="ECO:0000313" key="2">
    <source>
        <dbReference type="Proteomes" id="UP000199013"/>
    </source>
</evidence>
<keyword evidence="2" id="KW-1185">Reference proteome</keyword>